<evidence type="ECO:0000256" key="2">
    <source>
        <dbReference type="ARBA" id="ARBA00022692"/>
    </source>
</evidence>
<dbReference type="EMBL" id="FN648387">
    <property type="protein sequence ID" value="CBJ26170.1"/>
    <property type="molecule type" value="Genomic_DNA"/>
</dbReference>
<evidence type="ECO:0000256" key="4">
    <source>
        <dbReference type="ARBA" id="ARBA00023136"/>
    </source>
</evidence>
<proteinExistence type="predicted"/>
<organism evidence="5 6">
    <name type="scientific">Ectocarpus siliculosus</name>
    <name type="common">Brown alga</name>
    <name type="synonym">Conferva siliculosa</name>
    <dbReference type="NCBI Taxonomy" id="2880"/>
    <lineage>
        <taxon>Eukaryota</taxon>
        <taxon>Sar</taxon>
        <taxon>Stramenopiles</taxon>
        <taxon>Ochrophyta</taxon>
        <taxon>PX clade</taxon>
        <taxon>Phaeophyceae</taxon>
        <taxon>Ectocarpales</taxon>
        <taxon>Ectocarpaceae</taxon>
        <taxon>Ectocarpus</taxon>
    </lineage>
</organism>
<comment type="subcellular location">
    <subcellularLocation>
        <location evidence="1">Membrane</location>
    </subcellularLocation>
</comment>
<keyword evidence="2" id="KW-0812">Transmembrane</keyword>
<keyword evidence="3" id="KW-1133">Transmembrane helix</keyword>
<protein>
    <submittedName>
        <fullName evidence="5">Uncharacterized protein</fullName>
    </submittedName>
</protein>
<dbReference type="GO" id="GO:0008081">
    <property type="term" value="F:phosphoric diester hydrolase activity"/>
    <property type="evidence" value="ECO:0007669"/>
    <property type="project" value="InterPro"/>
</dbReference>
<evidence type="ECO:0000313" key="6">
    <source>
        <dbReference type="Proteomes" id="UP000002630"/>
    </source>
</evidence>
<gene>
    <name evidence="5" type="ORF">Esi_0021_0169</name>
</gene>
<dbReference type="GO" id="GO:0016020">
    <property type="term" value="C:membrane"/>
    <property type="evidence" value="ECO:0007669"/>
    <property type="project" value="UniProtKB-SubCell"/>
</dbReference>
<dbReference type="Proteomes" id="UP000002630">
    <property type="component" value="Linkage Group LG14"/>
</dbReference>
<dbReference type="InterPro" id="IPR017946">
    <property type="entry name" value="PLC-like_Pdiesterase_TIM-brl"/>
</dbReference>
<sequence>MSWKASTHRPWSPGYDIPLSSKTLTATHNSFSHDRNISTHANFEVVTAQVYSMTDQLSCLGVRGLEIDLHYIDELAVEGDEESAIRMCHASEDVAEQMVDLCETFGWDVCEAADIFDYDEDTGCRPGAPTARAGFEEVASWLFLEENANEVLFLKLDSSLNDEDETVSTIVSDVFGEDVIFSPTDWEEFSGSDDWPSPAELVAMGTRVIIAGSESSTLVFSTDSDAVEVLISAEDFDTSECADVEGFPEPSWYRVQGDMVEYRLDRANSTIFELVPGSDEALTSSMTDNVMNCGFTPTFDRLDADLMESTIWSWDTDRPETGFDLPRAAVISSDGGRWTDVETDSDSGERHSFACRNSGTVIFPSGVRFTHGQTV</sequence>
<dbReference type="PANTHER" id="PTHR35518">
    <property type="entry name" value="MAINTENANCE OF TELOMOERE CAPPING"/>
    <property type="match status" value="1"/>
</dbReference>
<accession>D7FR16</accession>
<evidence type="ECO:0000313" key="5">
    <source>
        <dbReference type="EMBL" id="CBJ26170.1"/>
    </source>
</evidence>
<evidence type="ECO:0000256" key="1">
    <source>
        <dbReference type="ARBA" id="ARBA00004370"/>
    </source>
</evidence>
<name>D7FR16_ECTSI</name>
<evidence type="ECO:0000256" key="3">
    <source>
        <dbReference type="ARBA" id="ARBA00022989"/>
    </source>
</evidence>
<dbReference type="AlphaFoldDB" id="D7FR16"/>
<dbReference type="OrthoDB" id="10017021at2759"/>
<dbReference type="eggNOG" id="ENOG502SD24">
    <property type="taxonomic scope" value="Eukaryota"/>
</dbReference>
<dbReference type="PANTHER" id="PTHR35518:SF2">
    <property type="entry name" value="MAINTENANCE OF TELOMERE CAPPING PROTEIN 6"/>
    <property type="match status" value="1"/>
</dbReference>
<keyword evidence="4" id="KW-0472">Membrane</keyword>
<dbReference type="Gene3D" id="3.20.20.190">
    <property type="entry name" value="Phosphatidylinositol (PI) phosphodiesterase"/>
    <property type="match status" value="1"/>
</dbReference>
<reference evidence="5 6" key="1">
    <citation type="journal article" date="2010" name="Nature">
        <title>The Ectocarpus genome and the independent evolution of multicellularity in brown algae.</title>
        <authorList>
            <person name="Cock J.M."/>
            <person name="Sterck L."/>
            <person name="Rouze P."/>
            <person name="Scornet D."/>
            <person name="Allen A.E."/>
            <person name="Amoutzias G."/>
            <person name="Anthouard V."/>
            <person name="Artiguenave F."/>
            <person name="Aury J.M."/>
            <person name="Badger J.H."/>
            <person name="Beszteri B."/>
            <person name="Billiau K."/>
            <person name="Bonnet E."/>
            <person name="Bothwell J.H."/>
            <person name="Bowler C."/>
            <person name="Boyen C."/>
            <person name="Brownlee C."/>
            <person name="Carrano C.J."/>
            <person name="Charrier B."/>
            <person name="Cho G.Y."/>
            <person name="Coelho S.M."/>
            <person name="Collen J."/>
            <person name="Corre E."/>
            <person name="Da Silva C."/>
            <person name="Delage L."/>
            <person name="Delaroque N."/>
            <person name="Dittami S.M."/>
            <person name="Doulbeau S."/>
            <person name="Elias M."/>
            <person name="Farnham G."/>
            <person name="Gachon C.M."/>
            <person name="Gschloessl B."/>
            <person name="Heesch S."/>
            <person name="Jabbari K."/>
            <person name="Jubin C."/>
            <person name="Kawai H."/>
            <person name="Kimura K."/>
            <person name="Kloareg B."/>
            <person name="Kupper F.C."/>
            <person name="Lang D."/>
            <person name="Le Bail A."/>
            <person name="Leblanc C."/>
            <person name="Lerouge P."/>
            <person name="Lohr M."/>
            <person name="Lopez P.J."/>
            <person name="Martens C."/>
            <person name="Maumus F."/>
            <person name="Michel G."/>
            <person name="Miranda-Saavedra D."/>
            <person name="Morales J."/>
            <person name="Moreau H."/>
            <person name="Motomura T."/>
            <person name="Nagasato C."/>
            <person name="Napoli C.A."/>
            <person name="Nelson D.R."/>
            <person name="Nyvall-Collen P."/>
            <person name="Peters A.F."/>
            <person name="Pommier C."/>
            <person name="Potin P."/>
            <person name="Poulain J."/>
            <person name="Quesneville H."/>
            <person name="Read B."/>
            <person name="Rensing S.A."/>
            <person name="Ritter A."/>
            <person name="Rousvoal S."/>
            <person name="Samanta M."/>
            <person name="Samson G."/>
            <person name="Schroeder D.C."/>
            <person name="Segurens B."/>
            <person name="Strittmatter M."/>
            <person name="Tonon T."/>
            <person name="Tregear J.W."/>
            <person name="Valentin K."/>
            <person name="von Dassow P."/>
            <person name="Yamagishi T."/>
            <person name="Van de Peer Y."/>
            <person name="Wincker P."/>
        </authorList>
    </citation>
    <scope>NUCLEOTIDE SEQUENCE [LARGE SCALE GENOMIC DNA]</scope>
    <source>
        <strain evidence="6">Ec32 / CCAP1310/4</strain>
    </source>
</reference>
<dbReference type="SUPFAM" id="SSF51695">
    <property type="entry name" value="PLC-like phosphodiesterases"/>
    <property type="match status" value="1"/>
</dbReference>
<keyword evidence="6" id="KW-1185">Reference proteome</keyword>
<dbReference type="InterPro" id="IPR051008">
    <property type="entry name" value="Telomere_Capping_Maintenance"/>
</dbReference>
<dbReference type="GO" id="GO:0006629">
    <property type="term" value="P:lipid metabolic process"/>
    <property type="evidence" value="ECO:0007669"/>
    <property type="project" value="InterPro"/>
</dbReference>